<dbReference type="PROSITE" id="PS00211">
    <property type="entry name" value="ABC_TRANSPORTER_1"/>
    <property type="match status" value="1"/>
</dbReference>
<evidence type="ECO:0000256" key="8">
    <source>
        <dbReference type="ARBA" id="ARBA00022989"/>
    </source>
</evidence>
<dbReference type="GO" id="GO:0016887">
    <property type="term" value="F:ATP hydrolysis activity"/>
    <property type="evidence" value="ECO:0007669"/>
    <property type="project" value="InterPro"/>
</dbReference>
<dbReference type="InterPro" id="IPR025857">
    <property type="entry name" value="MacB_PCD"/>
</dbReference>
<dbReference type="FunFam" id="3.40.50.300:FF:000032">
    <property type="entry name" value="Export ABC transporter ATP-binding protein"/>
    <property type="match status" value="1"/>
</dbReference>
<dbReference type="InterPro" id="IPR027417">
    <property type="entry name" value="P-loop_NTPase"/>
</dbReference>
<evidence type="ECO:0000256" key="10">
    <source>
        <dbReference type="ARBA" id="ARBA00038388"/>
    </source>
</evidence>
<evidence type="ECO:0000256" key="6">
    <source>
        <dbReference type="ARBA" id="ARBA00022741"/>
    </source>
</evidence>
<evidence type="ECO:0000256" key="7">
    <source>
        <dbReference type="ARBA" id="ARBA00022840"/>
    </source>
</evidence>
<feature type="transmembrane region" description="Helical" evidence="11">
    <location>
        <begin position="621"/>
        <end position="640"/>
    </location>
</feature>
<accession>A0A7X2H545</accession>
<keyword evidence="6" id="KW-0547">Nucleotide-binding</keyword>
<dbReference type="CDD" id="cd03255">
    <property type="entry name" value="ABC_MJ0796_LolCDE_FtsE"/>
    <property type="match status" value="1"/>
</dbReference>
<evidence type="ECO:0000256" key="1">
    <source>
        <dbReference type="ARBA" id="ARBA00004429"/>
    </source>
</evidence>
<dbReference type="InterPro" id="IPR003838">
    <property type="entry name" value="ABC3_permease_C"/>
</dbReference>
<comment type="caution">
    <text evidence="13">The sequence shown here is derived from an EMBL/GenBank/DDBJ whole genome shotgun (WGS) entry which is preliminary data.</text>
</comment>
<evidence type="ECO:0000256" key="2">
    <source>
        <dbReference type="ARBA" id="ARBA00022448"/>
    </source>
</evidence>
<evidence type="ECO:0000313" key="14">
    <source>
        <dbReference type="Proteomes" id="UP000463051"/>
    </source>
</evidence>
<dbReference type="AlphaFoldDB" id="A0A7X2H545"/>
<proteinExistence type="inferred from homology"/>
<dbReference type="Proteomes" id="UP000463051">
    <property type="component" value="Unassembled WGS sequence"/>
</dbReference>
<keyword evidence="3" id="KW-1003">Cell membrane</keyword>
<evidence type="ECO:0000259" key="12">
    <source>
        <dbReference type="PROSITE" id="PS50893"/>
    </source>
</evidence>
<dbReference type="GO" id="GO:0005886">
    <property type="term" value="C:plasma membrane"/>
    <property type="evidence" value="ECO:0007669"/>
    <property type="project" value="UniProtKB-SubCell"/>
</dbReference>
<keyword evidence="5 11" id="KW-0812">Transmembrane</keyword>
<gene>
    <name evidence="13" type="ORF">GJB61_07760</name>
</gene>
<feature type="transmembrane region" description="Helical" evidence="11">
    <location>
        <begin position="574"/>
        <end position="601"/>
    </location>
</feature>
<name>A0A7X2H545_9BACL</name>
<dbReference type="PANTHER" id="PTHR42798">
    <property type="entry name" value="LIPOPROTEIN-RELEASING SYSTEM ATP-BINDING PROTEIN LOLD"/>
    <property type="match status" value="1"/>
</dbReference>
<comment type="similarity">
    <text evidence="10">Belongs to the ABC transporter superfamily. Macrolide exporter (TC 3.A.1.122) family.</text>
</comment>
<dbReference type="GO" id="GO:0005524">
    <property type="term" value="F:ATP binding"/>
    <property type="evidence" value="ECO:0007669"/>
    <property type="project" value="UniProtKB-KW"/>
</dbReference>
<keyword evidence="14" id="KW-1185">Reference proteome</keyword>
<dbReference type="SUPFAM" id="SSF52540">
    <property type="entry name" value="P-loop containing nucleoside triphosphate hydrolases"/>
    <property type="match status" value="1"/>
</dbReference>
<dbReference type="InterPro" id="IPR003593">
    <property type="entry name" value="AAA+_ATPase"/>
</dbReference>
<dbReference type="GO" id="GO:0022857">
    <property type="term" value="F:transmembrane transporter activity"/>
    <property type="evidence" value="ECO:0007669"/>
    <property type="project" value="UniProtKB-ARBA"/>
</dbReference>
<dbReference type="PANTHER" id="PTHR42798:SF6">
    <property type="entry name" value="CELL DIVISION ATP-BINDING PROTEIN FTSE"/>
    <property type="match status" value="1"/>
</dbReference>
<sequence>MKLLEIKHLNKSYRIAGKEKVSVLRDVNLDFESGEFVSILGESGSGKSTLMNIIGGMDSDYEGDVIVQGKTLRGMKENEIDAYRKDKIGFIFQSFNLIPHLSVLDNVMIAMQMTDSSMKERTTRAKEILTDIGLKDHLHKRPNQLSGGQKQRVAIARALSNDPDIILADEPTGSLDQDTSEQILELLDSIAKKGVLIITVTHSQRVANFGSRIVLVEDGCIKEEQNLKERYMAVKESEEKKGKNLSFAASFKLAIDNMTLNAKRNILVATGGAIGILSVVLMLSLGNGVTGYLNDEINSSLNPLLVDVVKQTAVEGEAKMENRGPNQQTATEPLTEQDYDVISSIKNVDRVEKITTITGKSNVVFNDKSQELSSLGTVTDSIKAADIKQGALPAENEVLLTADFAKKLSSEATYTSLVGKKVNLYINEMNEQNQPVSVAAELVVSGIYEQADRGPISGSNAYLAYATLDKAFSKQSLSLLPSQLNAYAANIDDVEGIKAAVGEAGFTSSPIASIMERITTYLKMASWVLSSIAGISLLVSGIMILVVLNISVVERTREIGILRAIGARKKDIRRIFFSESALLGLFSGVIAVGAAWGISILLNNIMVNSFGVGLILLTPQYMLFGLVVSTLISVIAGVMPSSKAAKLDPMESLRYE</sequence>
<feature type="domain" description="ABC transporter" evidence="12">
    <location>
        <begin position="4"/>
        <end position="243"/>
    </location>
</feature>
<evidence type="ECO:0000256" key="11">
    <source>
        <dbReference type="SAM" id="Phobius"/>
    </source>
</evidence>
<dbReference type="Pfam" id="PF02687">
    <property type="entry name" value="FtsX"/>
    <property type="match status" value="1"/>
</dbReference>
<keyword evidence="9 11" id="KW-0472">Membrane</keyword>
<protein>
    <submittedName>
        <fullName evidence="13">ATP-binding cassette domain-containing protein</fullName>
    </submittedName>
</protein>
<dbReference type="Pfam" id="PF00005">
    <property type="entry name" value="ABC_tran"/>
    <property type="match status" value="1"/>
</dbReference>
<dbReference type="GO" id="GO:0098796">
    <property type="term" value="C:membrane protein complex"/>
    <property type="evidence" value="ECO:0007669"/>
    <property type="project" value="UniProtKB-ARBA"/>
</dbReference>
<dbReference type="EMBL" id="WJXB01000002">
    <property type="protein sequence ID" value="MRN52893.1"/>
    <property type="molecule type" value="Genomic_DNA"/>
</dbReference>
<dbReference type="Pfam" id="PF12704">
    <property type="entry name" value="MacB_PCD"/>
    <property type="match status" value="1"/>
</dbReference>
<dbReference type="InterPro" id="IPR003439">
    <property type="entry name" value="ABC_transporter-like_ATP-bd"/>
</dbReference>
<evidence type="ECO:0000256" key="5">
    <source>
        <dbReference type="ARBA" id="ARBA00022692"/>
    </source>
</evidence>
<organism evidence="13 14">
    <name type="scientific">Paenibacillus monticola</name>
    <dbReference type="NCBI Taxonomy" id="2666075"/>
    <lineage>
        <taxon>Bacteria</taxon>
        <taxon>Bacillati</taxon>
        <taxon>Bacillota</taxon>
        <taxon>Bacilli</taxon>
        <taxon>Bacillales</taxon>
        <taxon>Paenibacillaceae</taxon>
        <taxon>Paenibacillus</taxon>
    </lineage>
</organism>
<comment type="subcellular location">
    <subcellularLocation>
        <location evidence="1">Cell inner membrane</location>
        <topology evidence="1">Multi-pass membrane protein</topology>
    </subcellularLocation>
</comment>
<evidence type="ECO:0000256" key="4">
    <source>
        <dbReference type="ARBA" id="ARBA00022519"/>
    </source>
</evidence>
<dbReference type="InterPro" id="IPR017871">
    <property type="entry name" value="ABC_transporter-like_CS"/>
</dbReference>
<dbReference type="RefSeq" id="WP_154117887.1">
    <property type="nucleotide sequence ID" value="NZ_WJXB01000002.1"/>
</dbReference>
<keyword evidence="8 11" id="KW-1133">Transmembrane helix</keyword>
<evidence type="ECO:0000256" key="9">
    <source>
        <dbReference type="ARBA" id="ARBA00023136"/>
    </source>
</evidence>
<dbReference type="InterPro" id="IPR017911">
    <property type="entry name" value="MacB-like_ATP-bd"/>
</dbReference>
<feature type="transmembrane region" description="Helical" evidence="11">
    <location>
        <begin position="527"/>
        <end position="553"/>
    </location>
</feature>
<dbReference type="Gene3D" id="3.40.50.300">
    <property type="entry name" value="P-loop containing nucleotide triphosphate hydrolases"/>
    <property type="match status" value="1"/>
</dbReference>
<dbReference type="SMART" id="SM00382">
    <property type="entry name" value="AAA"/>
    <property type="match status" value="1"/>
</dbReference>
<evidence type="ECO:0000313" key="13">
    <source>
        <dbReference type="EMBL" id="MRN52893.1"/>
    </source>
</evidence>
<keyword evidence="2" id="KW-0813">Transport</keyword>
<keyword evidence="4" id="KW-0997">Cell inner membrane</keyword>
<dbReference type="PROSITE" id="PS50893">
    <property type="entry name" value="ABC_TRANSPORTER_2"/>
    <property type="match status" value="1"/>
</dbReference>
<evidence type="ECO:0000256" key="3">
    <source>
        <dbReference type="ARBA" id="ARBA00022475"/>
    </source>
</evidence>
<reference evidence="13 14" key="1">
    <citation type="submission" date="2019-11" db="EMBL/GenBank/DDBJ databases">
        <title>Paenibacillus monticola sp. nov., a novel PGPR strain isolated from mountain sample in China.</title>
        <authorList>
            <person name="Zhao Q."/>
            <person name="Li H.-P."/>
            <person name="Zhang J.-L."/>
        </authorList>
    </citation>
    <scope>NUCLEOTIDE SEQUENCE [LARGE SCALE GENOMIC DNA]</scope>
    <source>
        <strain evidence="13 14">LC-T2</strain>
    </source>
</reference>
<keyword evidence="7 13" id="KW-0067">ATP-binding</keyword>